<evidence type="ECO:0000256" key="1">
    <source>
        <dbReference type="ARBA" id="ARBA00012452"/>
    </source>
</evidence>
<proteinExistence type="inferred from homology"/>
<dbReference type="PROSITE" id="PS50405">
    <property type="entry name" value="GST_CTER"/>
    <property type="match status" value="1"/>
</dbReference>
<dbReference type="Gene3D" id="3.40.30.10">
    <property type="entry name" value="Glutaredoxin"/>
    <property type="match status" value="1"/>
</dbReference>
<dbReference type="InterPro" id="IPR036282">
    <property type="entry name" value="Glutathione-S-Trfase_C_sf"/>
</dbReference>
<dbReference type="CDD" id="cd03039">
    <property type="entry name" value="GST_N_Sigma_like"/>
    <property type="match status" value="1"/>
</dbReference>
<dbReference type="Pfam" id="PF14497">
    <property type="entry name" value="GST_C_3"/>
    <property type="match status" value="1"/>
</dbReference>
<dbReference type="SFLD" id="SFLDG01205">
    <property type="entry name" value="AMPS.1"/>
    <property type="match status" value="1"/>
</dbReference>
<dbReference type="InterPro" id="IPR036249">
    <property type="entry name" value="Thioredoxin-like_sf"/>
</dbReference>
<dbReference type="InterPro" id="IPR004045">
    <property type="entry name" value="Glutathione_S-Trfase_N"/>
</dbReference>
<dbReference type="GO" id="GO:0006749">
    <property type="term" value="P:glutathione metabolic process"/>
    <property type="evidence" value="ECO:0007669"/>
    <property type="project" value="TreeGrafter"/>
</dbReference>
<dbReference type="InterPro" id="IPR004046">
    <property type="entry name" value="GST_C"/>
</dbReference>
<dbReference type="Gene3D" id="1.20.1050.10">
    <property type="match status" value="1"/>
</dbReference>
<protein>
    <recommendedName>
        <fullName evidence="1">glutathione transferase</fullName>
        <ecNumber evidence="1">2.5.1.18</ecNumber>
    </recommendedName>
    <alternativeName>
        <fullName evidence="5">GST class-sigma</fullName>
    </alternativeName>
</protein>
<dbReference type="CDD" id="cd03192">
    <property type="entry name" value="GST_C_Sigma_like"/>
    <property type="match status" value="1"/>
</dbReference>
<evidence type="ECO:0000259" key="6">
    <source>
        <dbReference type="PROSITE" id="PS50404"/>
    </source>
</evidence>
<dbReference type="FunFam" id="3.40.30.10:FF:000258">
    <property type="entry name" value="Glutathione S-transferase"/>
    <property type="match status" value="1"/>
</dbReference>
<dbReference type="InterPro" id="IPR050213">
    <property type="entry name" value="GST_superfamily"/>
</dbReference>
<dbReference type="SUPFAM" id="SSF52833">
    <property type="entry name" value="Thioredoxin-like"/>
    <property type="match status" value="1"/>
</dbReference>
<evidence type="ECO:0000313" key="9">
    <source>
        <dbReference type="Proteomes" id="UP001177023"/>
    </source>
</evidence>
<feature type="non-terminal residue" evidence="8">
    <location>
        <position position="1"/>
    </location>
</feature>
<dbReference type="GO" id="GO:0005737">
    <property type="term" value="C:cytoplasm"/>
    <property type="evidence" value="ECO:0007669"/>
    <property type="project" value="UniProtKB-ARBA"/>
</dbReference>
<dbReference type="PANTHER" id="PTHR11571">
    <property type="entry name" value="GLUTATHIONE S-TRANSFERASE"/>
    <property type="match status" value="1"/>
</dbReference>
<dbReference type="GO" id="GO:0004364">
    <property type="term" value="F:glutathione transferase activity"/>
    <property type="evidence" value="ECO:0007669"/>
    <property type="project" value="UniProtKB-EC"/>
</dbReference>
<evidence type="ECO:0000313" key="8">
    <source>
        <dbReference type="EMBL" id="CAJ0581374.1"/>
    </source>
</evidence>
<evidence type="ECO:0000259" key="7">
    <source>
        <dbReference type="PROSITE" id="PS50405"/>
    </source>
</evidence>
<feature type="domain" description="GST N-terminal" evidence="6">
    <location>
        <begin position="2"/>
        <end position="79"/>
    </location>
</feature>
<reference evidence="8" key="1">
    <citation type="submission" date="2023-06" db="EMBL/GenBank/DDBJ databases">
        <authorList>
            <person name="Delattre M."/>
        </authorList>
    </citation>
    <scope>NUCLEOTIDE SEQUENCE</scope>
    <source>
        <strain evidence="8">AF72</strain>
    </source>
</reference>
<comment type="catalytic activity">
    <reaction evidence="4">
        <text>RX + glutathione = an S-substituted glutathione + a halide anion + H(+)</text>
        <dbReference type="Rhea" id="RHEA:16437"/>
        <dbReference type="ChEBI" id="CHEBI:15378"/>
        <dbReference type="ChEBI" id="CHEBI:16042"/>
        <dbReference type="ChEBI" id="CHEBI:17792"/>
        <dbReference type="ChEBI" id="CHEBI:57925"/>
        <dbReference type="ChEBI" id="CHEBI:90779"/>
        <dbReference type="EC" id="2.5.1.18"/>
    </reaction>
</comment>
<dbReference type="Proteomes" id="UP001177023">
    <property type="component" value="Unassembled WGS sequence"/>
</dbReference>
<organism evidence="8 9">
    <name type="scientific">Mesorhabditis spiculigera</name>
    <dbReference type="NCBI Taxonomy" id="96644"/>
    <lineage>
        <taxon>Eukaryota</taxon>
        <taxon>Metazoa</taxon>
        <taxon>Ecdysozoa</taxon>
        <taxon>Nematoda</taxon>
        <taxon>Chromadorea</taxon>
        <taxon>Rhabditida</taxon>
        <taxon>Rhabditina</taxon>
        <taxon>Rhabditomorpha</taxon>
        <taxon>Rhabditoidea</taxon>
        <taxon>Rhabditidae</taxon>
        <taxon>Mesorhabditinae</taxon>
        <taxon>Mesorhabditis</taxon>
    </lineage>
</organism>
<feature type="domain" description="GST C-terminal" evidence="7">
    <location>
        <begin position="81"/>
        <end position="206"/>
    </location>
</feature>
<evidence type="ECO:0000256" key="4">
    <source>
        <dbReference type="ARBA" id="ARBA00047960"/>
    </source>
</evidence>
<evidence type="ECO:0000256" key="5">
    <source>
        <dbReference type="ARBA" id="ARBA00078118"/>
    </source>
</evidence>
<dbReference type="FunFam" id="1.20.1050.10:FF:000031">
    <property type="entry name" value="Glutathione S-Transferase"/>
    <property type="match status" value="1"/>
</dbReference>
<dbReference type="SFLD" id="SFLDS00019">
    <property type="entry name" value="Glutathione_Transferase_(cytos"/>
    <property type="match status" value="1"/>
</dbReference>
<comment type="caution">
    <text evidence="8">The sequence shown here is derived from an EMBL/GenBank/DDBJ whole genome shotgun (WGS) entry which is preliminary data.</text>
</comment>
<dbReference type="EC" id="2.5.1.18" evidence="1"/>
<gene>
    <name evidence="8" type="ORF">MSPICULIGERA_LOCUS19535</name>
</gene>
<accession>A0AA36G6Q3</accession>
<dbReference type="SUPFAM" id="SSF47616">
    <property type="entry name" value="GST C-terminal domain-like"/>
    <property type="match status" value="1"/>
</dbReference>
<keyword evidence="2" id="KW-0808">Transferase</keyword>
<dbReference type="PROSITE" id="PS50404">
    <property type="entry name" value="GST_NTER"/>
    <property type="match status" value="1"/>
</dbReference>
<dbReference type="PANTHER" id="PTHR11571:SF224">
    <property type="entry name" value="HEMATOPOIETIC PROSTAGLANDIN D SYNTHASE"/>
    <property type="match status" value="1"/>
</dbReference>
<name>A0AA36G6Q3_9BILA</name>
<dbReference type="EMBL" id="CATQJA010002663">
    <property type="protein sequence ID" value="CAJ0581374.1"/>
    <property type="molecule type" value="Genomic_DNA"/>
</dbReference>
<dbReference type="AlphaFoldDB" id="A0AA36G6Q3"/>
<keyword evidence="9" id="KW-1185">Reference proteome</keyword>
<evidence type="ECO:0000256" key="2">
    <source>
        <dbReference type="ARBA" id="ARBA00022679"/>
    </source>
</evidence>
<evidence type="ECO:0000256" key="3">
    <source>
        <dbReference type="ARBA" id="ARBA00038317"/>
    </source>
</evidence>
<dbReference type="InterPro" id="IPR010987">
    <property type="entry name" value="Glutathione-S-Trfase_C-like"/>
</dbReference>
<sequence>MVHYKLHYFGLYARGEPIRQVFALAGQEFEDTRYSMEEWPQHKADMPFGQLPVLEVDGELLPQSMAILRFVGRRFGYAGKTDVEQAQVDAIADQFQDYFNEFKAYFVVAVGFAPGDKEQLFNSVMIPARNKMFQMLSQILRSNGTGFLVGDSVTYADLLLSIHVAGMDGLTPGFANDYPRLLEHRQRVESIPALKHYLETRPFAPF</sequence>
<dbReference type="Pfam" id="PF02798">
    <property type="entry name" value="GST_N"/>
    <property type="match status" value="1"/>
</dbReference>
<dbReference type="SFLD" id="SFLDG00363">
    <property type="entry name" value="AMPS_(cytGST):_Alpha-__Mu-__Pi"/>
    <property type="match status" value="1"/>
</dbReference>
<comment type="similarity">
    <text evidence="3">Belongs to the GST superfamily. Sigma family.</text>
</comment>
<dbReference type="InterPro" id="IPR040079">
    <property type="entry name" value="Glutathione_S-Trfase"/>
</dbReference>